<evidence type="ECO:0000313" key="2">
    <source>
        <dbReference type="Proteomes" id="UP000578819"/>
    </source>
</evidence>
<dbReference type="EMBL" id="JACHJW010000001">
    <property type="protein sequence ID" value="MBB4958986.1"/>
    <property type="molecule type" value="Genomic_DNA"/>
</dbReference>
<gene>
    <name evidence="1" type="ORF">FHR38_002719</name>
</gene>
<dbReference type="AlphaFoldDB" id="A0A7W7SQJ0"/>
<comment type="caution">
    <text evidence="1">The sequence shown here is derived from an EMBL/GenBank/DDBJ whole genome shotgun (WGS) entry which is preliminary data.</text>
</comment>
<sequence>MDVFSQTLPPTAVVAGVSATRAGRHLANLRRCMESGDDAVLVTRCTRVDRPAQGDYLLLLTHRRLVVMRRTRLLRRLRLHLNAELRHLTNVTWNSDPNLSAVELAATAIDGVRERFLIQVGDPKRVWQLDAVLNHRFRPGGASRVAPALAT</sequence>
<organism evidence="1 2">
    <name type="scientific">Micromonospora polyrhachis</name>
    <dbReference type="NCBI Taxonomy" id="1282883"/>
    <lineage>
        <taxon>Bacteria</taxon>
        <taxon>Bacillati</taxon>
        <taxon>Actinomycetota</taxon>
        <taxon>Actinomycetes</taxon>
        <taxon>Micromonosporales</taxon>
        <taxon>Micromonosporaceae</taxon>
        <taxon>Micromonospora</taxon>
    </lineage>
</organism>
<evidence type="ECO:0000313" key="1">
    <source>
        <dbReference type="EMBL" id="MBB4958986.1"/>
    </source>
</evidence>
<dbReference type="RefSeq" id="WP_184534992.1">
    <property type="nucleotide sequence ID" value="NZ_JACHJW010000001.1"/>
</dbReference>
<reference evidence="1 2" key="1">
    <citation type="submission" date="2020-08" db="EMBL/GenBank/DDBJ databases">
        <title>Sequencing the genomes of 1000 actinobacteria strains.</title>
        <authorList>
            <person name="Klenk H.-P."/>
        </authorList>
    </citation>
    <scope>NUCLEOTIDE SEQUENCE [LARGE SCALE GENOMIC DNA]</scope>
    <source>
        <strain evidence="1 2">DSM 45886</strain>
    </source>
</reference>
<proteinExistence type="predicted"/>
<protein>
    <recommendedName>
        <fullName evidence="3">PH domain-containing protein</fullName>
    </recommendedName>
</protein>
<dbReference type="Proteomes" id="UP000578819">
    <property type="component" value="Unassembled WGS sequence"/>
</dbReference>
<evidence type="ECO:0008006" key="3">
    <source>
        <dbReference type="Google" id="ProtNLM"/>
    </source>
</evidence>
<name>A0A7W7SQJ0_9ACTN</name>
<accession>A0A7W7SQJ0</accession>
<keyword evidence="2" id="KW-1185">Reference proteome</keyword>